<feature type="transmembrane region" description="Helical" evidence="2">
    <location>
        <begin position="105"/>
        <end position="129"/>
    </location>
</feature>
<feature type="transmembrane region" description="Helical" evidence="2">
    <location>
        <begin position="180"/>
        <end position="201"/>
    </location>
</feature>
<accession>A0A7M4DNS6</accession>
<reference evidence="3 4" key="1">
    <citation type="submission" date="2019-11" db="EMBL/GenBank/DDBJ databases">
        <authorList>
            <person name="Criscuolo A."/>
        </authorList>
    </citation>
    <scope>NUCLEOTIDE SEQUENCE [LARGE SCALE GENOMIC DNA]</scope>
    <source>
        <strain evidence="3">CIP111667</strain>
    </source>
</reference>
<protein>
    <recommendedName>
        <fullName evidence="5">DUF4386 family protein</fullName>
    </recommendedName>
</protein>
<evidence type="ECO:0000256" key="1">
    <source>
        <dbReference type="SAM" id="MobiDB-lite"/>
    </source>
</evidence>
<keyword evidence="2" id="KW-0472">Membrane</keyword>
<dbReference type="EMBL" id="CACRYJ010000055">
    <property type="protein sequence ID" value="VZO39107.1"/>
    <property type="molecule type" value="Genomic_DNA"/>
</dbReference>
<keyword evidence="2" id="KW-1133">Transmembrane helix</keyword>
<feature type="transmembrane region" description="Helical" evidence="2">
    <location>
        <begin position="73"/>
        <end position="93"/>
    </location>
</feature>
<keyword evidence="2" id="KW-0812">Transmembrane</keyword>
<evidence type="ECO:0000256" key="2">
    <source>
        <dbReference type="SAM" id="Phobius"/>
    </source>
</evidence>
<comment type="caution">
    <text evidence="3">The sequence shown here is derived from an EMBL/GenBank/DDBJ whole genome shotgun (WGS) entry which is preliminary data.</text>
</comment>
<feature type="transmembrane region" description="Helical" evidence="2">
    <location>
        <begin position="25"/>
        <end position="44"/>
    </location>
</feature>
<proteinExistence type="predicted"/>
<feature type="transmembrane region" description="Helical" evidence="2">
    <location>
        <begin position="149"/>
        <end position="173"/>
    </location>
</feature>
<dbReference type="Proteomes" id="UP000419743">
    <property type="component" value="Unassembled WGS sequence"/>
</dbReference>
<evidence type="ECO:0000313" key="4">
    <source>
        <dbReference type="Proteomes" id="UP000419743"/>
    </source>
</evidence>
<gene>
    <name evidence="3" type="ORF">HALOF300_03807</name>
</gene>
<evidence type="ECO:0008006" key="5">
    <source>
        <dbReference type="Google" id="ProtNLM"/>
    </source>
</evidence>
<sequence length="237" mass="24254">MSTHAVAPRTVPPGGPASERPSRGWVLAGIGAGLAGIVSIYLSLSLSPAYDPAAPPTPESITEHLSTQVPQLLGFHVATIVAALALIPFAVGLHRHLARRSPAGSLLPGVAAVGLVVLSTVLVLGSGLNTEFVFGLTEPELLIATDVSFYSHWVATIPWLWVTAGVTGLALGLAAVRHGAYPRGIGVVSLVLGALIVLVGISPLQYMAGFVGPVLLFVVALAALRAQSRPDTAPPGR</sequence>
<name>A0A7M4DNS6_9MICO</name>
<organism evidence="3 4">
    <name type="scientific">Occultella aeris</name>
    <dbReference type="NCBI Taxonomy" id="2761496"/>
    <lineage>
        <taxon>Bacteria</taxon>
        <taxon>Bacillati</taxon>
        <taxon>Actinomycetota</taxon>
        <taxon>Actinomycetes</taxon>
        <taxon>Micrococcales</taxon>
        <taxon>Ruaniaceae</taxon>
        <taxon>Occultella</taxon>
    </lineage>
</organism>
<dbReference type="AlphaFoldDB" id="A0A7M4DNS6"/>
<dbReference type="RefSeq" id="WP_197522672.1">
    <property type="nucleotide sequence ID" value="NZ_CACRYJ010000055.1"/>
</dbReference>
<feature type="region of interest" description="Disordered" evidence="1">
    <location>
        <begin position="1"/>
        <end position="20"/>
    </location>
</feature>
<feature type="transmembrane region" description="Helical" evidence="2">
    <location>
        <begin position="207"/>
        <end position="224"/>
    </location>
</feature>
<evidence type="ECO:0000313" key="3">
    <source>
        <dbReference type="EMBL" id="VZO39107.1"/>
    </source>
</evidence>
<keyword evidence="4" id="KW-1185">Reference proteome</keyword>